<feature type="transmembrane region" description="Helical" evidence="9">
    <location>
        <begin position="267"/>
        <end position="288"/>
    </location>
</feature>
<comment type="function">
    <text evidence="7">Involved in cellular auxin homeostasis by regulating auxin metabolism. Regulates intracellular auxin accumulation at the endoplasmic reticulum and thus auxin availability for nuclear auxin signaling.</text>
</comment>
<comment type="similarity">
    <text evidence="8">Belongs to the auxin efflux carrier (TC 2.A.69.2) family.</text>
</comment>
<organism evidence="10 11">
    <name type="scientific">Platanthera zijinensis</name>
    <dbReference type="NCBI Taxonomy" id="2320716"/>
    <lineage>
        <taxon>Eukaryota</taxon>
        <taxon>Viridiplantae</taxon>
        <taxon>Streptophyta</taxon>
        <taxon>Embryophyta</taxon>
        <taxon>Tracheophyta</taxon>
        <taxon>Spermatophyta</taxon>
        <taxon>Magnoliopsida</taxon>
        <taxon>Liliopsida</taxon>
        <taxon>Asparagales</taxon>
        <taxon>Orchidaceae</taxon>
        <taxon>Orchidoideae</taxon>
        <taxon>Orchideae</taxon>
        <taxon>Orchidinae</taxon>
        <taxon>Platanthera</taxon>
    </lineage>
</organism>
<dbReference type="GO" id="GO:0080162">
    <property type="term" value="P:endoplasmic reticulum to cytosol auxin transport"/>
    <property type="evidence" value="ECO:0007669"/>
    <property type="project" value="InterPro"/>
</dbReference>
<keyword evidence="3 9" id="KW-0812">Transmembrane</keyword>
<feature type="transmembrane region" description="Helical" evidence="9">
    <location>
        <begin position="335"/>
        <end position="356"/>
    </location>
</feature>
<keyword evidence="2" id="KW-0813">Transport</keyword>
<feature type="transmembrane region" description="Helical" evidence="9">
    <location>
        <begin position="145"/>
        <end position="168"/>
    </location>
</feature>
<evidence type="ECO:0000256" key="1">
    <source>
        <dbReference type="ARBA" id="ARBA00004477"/>
    </source>
</evidence>
<evidence type="ECO:0000256" key="6">
    <source>
        <dbReference type="ARBA" id="ARBA00023294"/>
    </source>
</evidence>
<dbReference type="PANTHER" id="PTHR31651:SF33">
    <property type="entry name" value="PROTEIN PIN-LIKES 1"/>
    <property type="match status" value="1"/>
</dbReference>
<feature type="transmembrane region" description="Helical" evidence="9">
    <location>
        <begin position="105"/>
        <end position="125"/>
    </location>
</feature>
<evidence type="ECO:0000256" key="8">
    <source>
        <dbReference type="ARBA" id="ARBA00025752"/>
    </source>
</evidence>
<reference evidence="10 11" key="1">
    <citation type="journal article" date="2022" name="Nat. Plants">
        <title>Genomes of leafy and leafless Platanthera orchids illuminate the evolution of mycoheterotrophy.</title>
        <authorList>
            <person name="Li M.H."/>
            <person name="Liu K.W."/>
            <person name="Li Z."/>
            <person name="Lu H.C."/>
            <person name="Ye Q.L."/>
            <person name="Zhang D."/>
            <person name="Wang J.Y."/>
            <person name="Li Y.F."/>
            <person name="Zhong Z.M."/>
            <person name="Liu X."/>
            <person name="Yu X."/>
            <person name="Liu D.K."/>
            <person name="Tu X.D."/>
            <person name="Liu B."/>
            <person name="Hao Y."/>
            <person name="Liao X.Y."/>
            <person name="Jiang Y.T."/>
            <person name="Sun W.H."/>
            <person name="Chen J."/>
            <person name="Chen Y.Q."/>
            <person name="Ai Y."/>
            <person name="Zhai J.W."/>
            <person name="Wu S.S."/>
            <person name="Zhou Z."/>
            <person name="Hsiao Y.Y."/>
            <person name="Wu W.L."/>
            <person name="Chen Y.Y."/>
            <person name="Lin Y.F."/>
            <person name="Hsu J.L."/>
            <person name="Li C.Y."/>
            <person name="Wang Z.W."/>
            <person name="Zhao X."/>
            <person name="Zhong W.Y."/>
            <person name="Ma X.K."/>
            <person name="Ma L."/>
            <person name="Huang J."/>
            <person name="Chen G.Z."/>
            <person name="Huang M.Z."/>
            <person name="Huang L."/>
            <person name="Peng D.H."/>
            <person name="Luo Y.B."/>
            <person name="Zou S.Q."/>
            <person name="Chen S.P."/>
            <person name="Lan S."/>
            <person name="Tsai W.C."/>
            <person name="Van de Peer Y."/>
            <person name="Liu Z.J."/>
        </authorList>
    </citation>
    <scope>NUCLEOTIDE SEQUENCE [LARGE SCALE GENOMIC DNA]</scope>
    <source>
        <strain evidence="10">Lor287</strain>
    </source>
</reference>
<dbReference type="GO" id="GO:0005789">
    <property type="term" value="C:endoplasmic reticulum membrane"/>
    <property type="evidence" value="ECO:0007669"/>
    <property type="project" value="UniProtKB-SubCell"/>
</dbReference>
<keyword evidence="4 9" id="KW-1133">Transmembrane helix</keyword>
<dbReference type="AlphaFoldDB" id="A0AAP0BR19"/>
<dbReference type="InterPro" id="IPR045033">
    <property type="entry name" value="PILS1/3/4/5/7"/>
</dbReference>
<gene>
    <name evidence="10" type="ORF">KSP39_PZI006599</name>
</gene>
<sequence>MDVYGLFIAAWIPVLKMLLVTGVGSFLATDFIALFTKEAGQHLNNVVYYVLNPSLVANNLSQTFTMERVTSTWFMPVNIILTFVVGSAFGWILNKITKAPPQLKPILLGCCASGNLGVMLLIVIPGTCHERGSPFGETAICHAHAMAYASLSMGINDLVFWSYVYNIVRISLGVRDPKMGDGIDSNTTSAPEEPMVEEGTKSIQGAKLDDSSLCIYLLQLRTAVIAVNGLLTPSTYGVIVGIAIGVISPFRKALIGESAPLRAVQGAVMLLGEGAVPLTTLIMGGNLLKGFRKAGMKVIYIVGVTAVRYVFLPLAGVAIVKGAIHFHILRKPDPLFQFVLLVQYALPPAMNMGVISQLLGIGESHCSIIFFWTYALTLVLFPLWSAIFMWLVS</sequence>
<evidence type="ECO:0000256" key="7">
    <source>
        <dbReference type="ARBA" id="ARBA00025100"/>
    </source>
</evidence>
<dbReference type="PANTHER" id="PTHR31651">
    <property type="match status" value="1"/>
</dbReference>
<evidence type="ECO:0000256" key="2">
    <source>
        <dbReference type="ARBA" id="ARBA00022448"/>
    </source>
</evidence>
<feature type="transmembrane region" description="Helical" evidence="9">
    <location>
        <begin position="225"/>
        <end position="247"/>
    </location>
</feature>
<keyword evidence="6" id="KW-0927">Auxin signaling pathway</keyword>
<feature type="transmembrane region" description="Helical" evidence="9">
    <location>
        <begin position="368"/>
        <end position="392"/>
    </location>
</feature>
<dbReference type="InterPro" id="IPR004776">
    <property type="entry name" value="Mem_transp_PIN-like"/>
</dbReference>
<keyword evidence="5 9" id="KW-0472">Membrane</keyword>
<dbReference type="GO" id="GO:0009734">
    <property type="term" value="P:auxin-activated signaling pathway"/>
    <property type="evidence" value="ECO:0007669"/>
    <property type="project" value="UniProtKB-KW"/>
</dbReference>
<feature type="transmembrane region" description="Helical" evidence="9">
    <location>
        <begin position="309"/>
        <end position="329"/>
    </location>
</feature>
<evidence type="ECO:0000256" key="3">
    <source>
        <dbReference type="ARBA" id="ARBA00022692"/>
    </source>
</evidence>
<evidence type="ECO:0000256" key="4">
    <source>
        <dbReference type="ARBA" id="ARBA00022989"/>
    </source>
</evidence>
<evidence type="ECO:0000256" key="5">
    <source>
        <dbReference type="ARBA" id="ARBA00023136"/>
    </source>
</evidence>
<evidence type="ECO:0008006" key="12">
    <source>
        <dbReference type="Google" id="ProtNLM"/>
    </source>
</evidence>
<evidence type="ECO:0000313" key="11">
    <source>
        <dbReference type="Proteomes" id="UP001418222"/>
    </source>
</evidence>
<comment type="caution">
    <text evidence="10">The sequence shown here is derived from an EMBL/GenBank/DDBJ whole genome shotgun (WGS) entry which is preliminary data.</text>
</comment>
<protein>
    <recommendedName>
        <fullName evidence="12">Auxin efflux carrier</fullName>
    </recommendedName>
</protein>
<accession>A0AAP0BR19</accession>
<dbReference type="Proteomes" id="UP001418222">
    <property type="component" value="Unassembled WGS sequence"/>
</dbReference>
<keyword evidence="11" id="KW-1185">Reference proteome</keyword>
<comment type="subcellular location">
    <subcellularLocation>
        <location evidence="1">Endoplasmic reticulum membrane</location>
        <topology evidence="1">Multi-pass membrane protein</topology>
    </subcellularLocation>
</comment>
<proteinExistence type="inferred from homology"/>
<dbReference type="EMBL" id="JBBWWQ010000005">
    <property type="protein sequence ID" value="KAK8947439.1"/>
    <property type="molecule type" value="Genomic_DNA"/>
</dbReference>
<feature type="transmembrane region" description="Helical" evidence="9">
    <location>
        <begin position="6"/>
        <end position="34"/>
    </location>
</feature>
<evidence type="ECO:0000313" key="10">
    <source>
        <dbReference type="EMBL" id="KAK8947439.1"/>
    </source>
</evidence>
<feature type="transmembrane region" description="Helical" evidence="9">
    <location>
        <begin position="73"/>
        <end position="93"/>
    </location>
</feature>
<name>A0AAP0BR19_9ASPA</name>
<dbReference type="Pfam" id="PF03547">
    <property type="entry name" value="Mem_trans"/>
    <property type="match status" value="1"/>
</dbReference>
<evidence type="ECO:0000256" key="9">
    <source>
        <dbReference type="SAM" id="Phobius"/>
    </source>
</evidence>